<dbReference type="Pfam" id="PF13649">
    <property type="entry name" value="Methyltransf_25"/>
    <property type="match status" value="1"/>
</dbReference>
<keyword evidence="2" id="KW-0808">Transferase</keyword>
<name>A0A9X2A720_9BACI</name>
<dbReference type="PANTHER" id="PTHR43861:SF1">
    <property type="entry name" value="TRANS-ACONITATE 2-METHYLTRANSFERASE"/>
    <property type="match status" value="1"/>
</dbReference>
<dbReference type="RefSeq" id="WP_250095798.1">
    <property type="nucleotide sequence ID" value="NZ_JAKRYL010000006.1"/>
</dbReference>
<dbReference type="EMBL" id="JAKRYL010000006">
    <property type="protein sequence ID" value="MCL7746881.1"/>
    <property type="molecule type" value="Genomic_DNA"/>
</dbReference>
<dbReference type="GO" id="GO:0032259">
    <property type="term" value="P:methylation"/>
    <property type="evidence" value="ECO:0007669"/>
    <property type="project" value="UniProtKB-KW"/>
</dbReference>
<gene>
    <name evidence="4" type="ORF">MF646_07065</name>
</gene>
<evidence type="ECO:0000313" key="5">
    <source>
        <dbReference type="Proteomes" id="UP001139150"/>
    </source>
</evidence>
<dbReference type="SUPFAM" id="SSF53335">
    <property type="entry name" value="S-adenosyl-L-methionine-dependent methyltransferases"/>
    <property type="match status" value="1"/>
</dbReference>
<organism evidence="4 5">
    <name type="scientific">Halalkalibacter alkaliphilus</name>
    <dbReference type="NCBI Taxonomy" id="2917993"/>
    <lineage>
        <taxon>Bacteria</taxon>
        <taxon>Bacillati</taxon>
        <taxon>Bacillota</taxon>
        <taxon>Bacilli</taxon>
        <taxon>Bacillales</taxon>
        <taxon>Bacillaceae</taxon>
        <taxon>Halalkalibacter</taxon>
    </lineage>
</organism>
<reference evidence="4" key="1">
    <citation type="submission" date="2022-02" db="EMBL/GenBank/DDBJ databases">
        <title>Halalkalibacter sp. nov. isolated from Lonar Lake, India.</title>
        <authorList>
            <person name="Joshi A."/>
            <person name="Thite S."/>
            <person name="Lodha T."/>
        </authorList>
    </citation>
    <scope>NUCLEOTIDE SEQUENCE</scope>
    <source>
        <strain evidence="4">MEB205</strain>
    </source>
</reference>
<dbReference type="AlphaFoldDB" id="A0A9X2A720"/>
<dbReference type="InterPro" id="IPR029063">
    <property type="entry name" value="SAM-dependent_MTases_sf"/>
</dbReference>
<sequence length="250" mass="28606">MNYQAFAALYDTLMADAPYDKWIDYMQKQLYKSNLLGSRVLDVGCGTGELLVRLNDFGAEVVGVDLSAEMLAIAKEKCEKAGFSPLLIQQSMTDLEGLGQFDVVTVFCDSLNYLETEQEVVDTFQCLFEHMKEGAVLLFDVHSVSKIEEGFIGHTFAEDAGEIAYIWTSFKGDHLFSVEHELTFFVQNELNYYERMLELHKQRTYPVDQYKQWLVEAGFCDISIQADFTSEYPTNKSERIFFCAKKNRGI</sequence>
<evidence type="ECO:0000259" key="3">
    <source>
        <dbReference type="Pfam" id="PF13649"/>
    </source>
</evidence>
<dbReference type="PANTHER" id="PTHR43861">
    <property type="entry name" value="TRANS-ACONITATE 2-METHYLTRANSFERASE-RELATED"/>
    <property type="match status" value="1"/>
</dbReference>
<comment type="caution">
    <text evidence="4">The sequence shown here is derived from an EMBL/GenBank/DDBJ whole genome shotgun (WGS) entry which is preliminary data.</text>
</comment>
<evidence type="ECO:0000313" key="4">
    <source>
        <dbReference type="EMBL" id="MCL7746881.1"/>
    </source>
</evidence>
<dbReference type="InterPro" id="IPR041698">
    <property type="entry name" value="Methyltransf_25"/>
</dbReference>
<dbReference type="Gene3D" id="3.40.50.150">
    <property type="entry name" value="Vaccinia Virus protein VP39"/>
    <property type="match status" value="1"/>
</dbReference>
<keyword evidence="5" id="KW-1185">Reference proteome</keyword>
<accession>A0A9X2A720</accession>
<evidence type="ECO:0000256" key="1">
    <source>
        <dbReference type="ARBA" id="ARBA00022603"/>
    </source>
</evidence>
<feature type="domain" description="Methyltransferase" evidence="3">
    <location>
        <begin position="40"/>
        <end position="134"/>
    </location>
</feature>
<keyword evidence="1 4" id="KW-0489">Methyltransferase</keyword>
<dbReference type="GO" id="GO:0008168">
    <property type="term" value="F:methyltransferase activity"/>
    <property type="evidence" value="ECO:0007669"/>
    <property type="project" value="UniProtKB-KW"/>
</dbReference>
<dbReference type="Gene3D" id="2.20.25.110">
    <property type="entry name" value="S-adenosyl-L-methionine-dependent methyltransferases"/>
    <property type="match status" value="1"/>
</dbReference>
<evidence type="ECO:0000256" key="2">
    <source>
        <dbReference type="ARBA" id="ARBA00022679"/>
    </source>
</evidence>
<protein>
    <submittedName>
        <fullName evidence="4">Class I SAM-dependent methyltransferase</fullName>
    </submittedName>
</protein>
<proteinExistence type="predicted"/>
<dbReference type="Proteomes" id="UP001139150">
    <property type="component" value="Unassembled WGS sequence"/>
</dbReference>
<dbReference type="CDD" id="cd02440">
    <property type="entry name" value="AdoMet_MTases"/>
    <property type="match status" value="1"/>
</dbReference>